<organism evidence="1 2">
    <name type="scientific">Rothia nasimurium</name>
    <dbReference type="NCBI Taxonomy" id="85336"/>
    <lineage>
        <taxon>Bacteria</taxon>
        <taxon>Bacillati</taxon>
        <taxon>Actinomycetota</taxon>
        <taxon>Actinomycetes</taxon>
        <taxon>Micrococcales</taxon>
        <taxon>Micrococcaceae</taxon>
        <taxon>Rothia</taxon>
    </lineage>
</organism>
<dbReference type="InterPro" id="IPR021408">
    <property type="entry name" value="DUF3046"/>
</dbReference>
<dbReference type="RefSeq" id="WP_083093555.1">
    <property type="nucleotide sequence ID" value="NZ_LXWF01000043.1"/>
</dbReference>
<dbReference type="Pfam" id="PF11248">
    <property type="entry name" value="DUF3046"/>
    <property type="match status" value="1"/>
</dbReference>
<protein>
    <submittedName>
        <fullName evidence="1">Histidine kinase</fullName>
    </submittedName>
</protein>
<dbReference type="GO" id="GO:0016301">
    <property type="term" value="F:kinase activity"/>
    <property type="evidence" value="ECO:0007669"/>
    <property type="project" value="UniProtKB-KW"/>
</dbReference>
<comment type="caution">
    <text evidence="1">The sequence shown here is derived from an EMBL/GenBank/DDBJ whole genome shotgun (WGS) entry which is preliminary data.</text>
</comment>
<evidence type="ECO:0000313" key="1">
    <source>
        <dbReference type="EMBL" id="ORC15572.1"/>
    </source>
</evidence>
<keyword evidence="2" id="KW-1185">Reference proteome</keyword>
<reference evidence="1 2" key="1">
    <citation type="submission" date="2016-05" db="EMBL/GenBank/DDBJ databases">
        <title>Draft genome sequence of a porcine commensal Rothia nasimurium.</title>
        <authorList>
            <person name="Gaiser R.A."/>
            <person name="Van Baarlen P."/>
            <person name="Wells J.M."/>
        </authorList>
    </citation>
    <scope>NUCLEOTIDE SEQUENCE [LARGE SCALE GENOMIC DNA]</scope>
    <source>
        <strain evidence="1 2">PT-32</strain>
    </source>
</reference>
<dbReference type="AlphaFoldDB" id="A0A1Y1RM98"/>
<gene>
    <name evidence="1" type="ORF">A7979_07545</name>
</gene>
<accession>A0A1Y1RM98</accession>
<dbReference type="EMBL" id="LXWF01000043">
    <property type="protein sequence ID" value="ORC15572.1"/>
    <property type="molecule type" value="Genomic_DNA"/>
</dbReference>
<keyword evidence="1" id="KW-0418">Kinase</keyword>
<dbReference type="Proteomes" id="UP000192359">
    <property type="component" value="Unassembled WGS sequence"/>
</dbReference>
<dbReference type="OrthoDB" id="3215033at2"/>
<keyword evidence="1" id="KW-0808">Transferase</keyword>
<proteinExistence type="predicted"/>
<name>A0A1Y1RM98_9MICC</name>
<sequence length="73" mass="8132">MKISEFWAAMEHEFGVAYARHLARDVVPGEFGELTAQEALEAGADVRAVWLAICRVQDVPPERQLGPDIEPLQ</sequence>
<evidence type="ECO:0000313" key="2">
    <source>
        <dbReference type="Proteomes" id="UP000192359"/>
    </source>
</evidence>